<dbReference type="Gene3D" id="3.30.70.270">
    <property type="match status" value="1"/>
</dbReference>
<dbReference type="InterPro" id="IPR043128">
    <property type="entry name" value="Rev_trsase/Diguanyl_cyclase"/>
</dbReference>
<evidence type="ECO:0000313" key="4">
    <source>
        <dbReference type="EMBL" id="TXC65793.1"/>
    </source>
</evidence>
<dbReference type="Pfam" id="PF00990">
    <property type="entry name" value="GGDEF"/>
    <property type="match status" value="1"/>
</dbReference>
<evidence type="ECO:0000259" key="3">
    <source>
        <dbReference type="PROSITE" id="PS50887"/>
    </source>
</evidence>
<feature type="chain" id="PRO_5022688203" evidence="1">
    <location>
        <begin position="18"/>
        <end position="609"/>
    </location>
</feature>
<dbReference type="AlphaFoldDB" id="A0A5C6TYU2"/>
<name>A0A5C6TYU2_9BURK</name>
<dbReference type="InterPro" id="IPR001633">
    <property type="entry name" value="EAL_dom"/>
</dbReference>
<organism evidence="4 5">
    <name type="scientific">Piscinibacter aquaticus</name>
    <dbReference type="NCBI Taxonomy" id="392597"/>
    <lineage>
        <taxon>Bacteria</taxon>
        <taxon>Pseudomonadati</taxon>
        <taxon>Pseudomonadota</taxon>
        <taxon>Betaproteobacteria</taxon>
        <taxon>Burkholderiales</taxon>
        <taxon>Sphaerotilaceae</taxon>
        <taxon>Piscinibacter</taxon>
    </lineage>
</organism>
<dbReference type="Gene3D" id="3.20.20.450">
    <property type="entry name" value="EAL domain"/>
    <property type="match status" value="1"/>
</dbReference>
<keyword evidence="5" id="KW-1185">Reference proteome</keyword>
<sequence>MGATVLCWGALPWLAFAAADPAARAAAATVMLAAALAEALALRAMSRVAIAQAAVTIAPPGLWLLVAAESPAWSVATGLFAGLGLLAALCLSRDRQLHALMAAEADLRHQSAADAEHVDRIARLELELARAGAALAAAQAESAAREALARAGEAQSAQQRTIDLEKRSLELAREAVTDPLTLLPNRKGINQHLVELLAPMERPGNDSELALLFLDLDKFKEINDQLGHRAGDAVLRVVAERLRECLPRSAFPARWGGDEFIVVLPGLGRIEQVRMVAEKVRAELLVPIRLEDGTVRVGCSVGIALAPYHGQTPEALIIAADRAVYAAKTEDKDRVRVFDVAMAKKAQRQHQIAQALPGALERNQLAVAYQPIVNALDGVASHVEALARWPHPTWGPVSPGEFIEVAERNGQIHAMGRWVLRQACLDAARWPGANPPKVSVNVSAAQVSSGKLVSQVREALAAAKLPPQRLVIELTESLPMARSEGVSQTLSDLRAMGVTLALDDFGTGYSSLSSLMKQPVSLVKIDQSFVKDVPGGGEVLIKATVDVARRFGLEVVAEGVETALQRSRLESLGVNYMQGWLFGRPMPADEFIAWLGLRDGSNEPFVLRA</sequence>
<dbReference type="EMBL" id="VOPW01000001">
    <property type="protein sequence ID" value="TXC65793.1"/>
    <property type="molecule type" value="Genomic_DNA"/>
</dbReference>
<dbReference type="CDD" id="cd01949">
    <property type="entry name" value="GGDEF"/>
    <property type="match status" value="1"/>
</dbReference>
<proteinExistence type="predicted"/>
<evidence type="ECO:0000313" key="5">
    <source>
        <dbReference type="Proteomes" id="UP000321832"/>
    </source>
</evidence>
<feature type="domain" description="EAL" evidence="2">
    <location>
        <begin position="349"/>
        <end position="599"/>
    </location>
</feature>
<accession>A0A5C6TYU2</accession>
<dbReference type="PROSITE" id="PS50887">
    <property type="entry name" value="GGDEF"/>
    <property type="match status" value="1"/>
</dbReference>
<dbReference type="PANTHER" id="PTHR44757:SF2">
    <property type="entry name" value="BIOFILM ARCHITECTURE MAINTENANCE PROTEIN MBAA"/>
    <property type="match status" value="1"/>
</dbReference>
<dbReference type="SMART" id="SM00267">
    <property type="entry name" value="GGDEF"/>
    <property type="match status" value="1"/>
</dbReference>
<feature type="signal peptide" evidence="1">
    <location>
        <begin position="1"/>
        <end position="17"/>
    </location>
</feature>
<keyword evidence="1" id="KW-0732">Signal</keyword>
<dbReference type="Pfam" id="PF00563">
    <property type="entry name" value="EAL"/>
    <property type="match status" value="1"/>
</dbReference>
<dbReference type="InterPro" id="IPR035919">
    <property type="entry name" value="EAL_sf"/>
</dbReference>
<evidence type="ECO:0000256" key="1">
    <source>
        <dbReference type="SAM" id="SignalP"/>
    </source>
</evidence>
<dbReference type="InterPro" id="IPR052155">
    <property type="entry name" value="Biofilm_reg_signaling"/>
</dbReference>
<dbReference type="InterPro" id="IPR000160">
    <property type="entry name" value="GGDEF_dom"/>
</dbReference>
<dbReference type="Proteomes" id="UP000321832">
    <property type="component" value="Unassembled WGS sequence"/>
</dbReference>
<dbReference type="SMART" id="SM00052">
    <property type="entry name" value="EAL"/>
    <property type="match status" value="1"/>
</dbReference>
<comment type="caution">
    <text evidence="4">The sequence shown here is derived from an EMBL/GenBank/DDBJ whole genome shotgun (WGS) entry which is preliminary data.</text>
</comment>
<dbReference type="SUPFAM" id="SSF141868">
    <property type="entry name" value="EAL domain-like"/>
    <property type="match status" value="1"/>
</dbReference>
<dbReference type="SUPFAM" id="SSF55073">
    <property type="entry name" value="Nucleotide cyclase"/>
    <property type="match status" value="1"/>
</dbReference>
<dbReference type="PANTHER" id="PTHR44757">
    <property type="entry name" value="DIGUANYLATE CYCLASE DGCP"/>
    <property type="match status" value="1"/>
</dbReference>
<dbReference type="NCBIfam" id="TIGR00254">
    <property type="entry name" value="GGDEF"/>
    <property type="match status" value="1"/>
</dbReference>
<feature type="domain" description="GGDEF" evidence="3">
    <location>
        <begin position="207"/>
        <end position="340"/>
    </location>
</feature>
<dbReference type="InterPro" id="IPR029787">
    <property type="entry name" value="Nucleotide_cyclase"/>
</dbReference>
<reference evidence="4 5" key="1">
    <citation type="submission" date="2019-08" db="EMBL/GenBank/DDBJ databases">
        <authorList>
            <person name="Khan S.A."/>
            <person name="Jeon C.O."/>
            <person name="Jeong S.E."/>
        </authorList>
    </citation>
    <scope>NUCLEOTIDE SEQUENCE [LARGE SCALE GENOMIC DNA]</scope>
    <source>
        <strain evidence="5">IMCC1728</strain>
    </source>
</reference>
<evidence type="ECO:0000259" key="2">
    <source>
        <dbReference type="PROSITE" id="PS50883"/>
    </source>
</evidence>
<protein>
    <submittedName>
        <fullName evidence="4">EAL domain-containing protein</fullName>
    </submittedName>
</protein>
<dbReference type="PROSITE" id="PS50883">
    <property type="entry name" value="EAL"/>
    <property type="match status" value="1"/>
</dbReference>
<dbReference type="CDD" id="cd01948">
    <property type="entry name" value="EAL"/>
    <property type="match status" value="1"/>
</dbReference>
<gene>
    <name evidence="4" type="ORF">FSC37_06355</name>
</gene>